<reference evidence="2 3" key="1">
    <citation type="submission" date="2019-01" db="EMBL/GenBank/DDBJ databases">
        <title>Sequencing of cultivated peanut Arachis hypogaea provides insights into genome evolution and oil improvement.</title>
        <authorList>
            <person name="Chen X."/>
        </authorList>
    </citation>
    <scope>NUCLEOTIDE SEQUENCE [LARGE SCALE GENOMIC DNA]</scope>
    <source>
        <strain evidence="3">cv. Fuhuasheng</strain>
        <tissue evidence="2">Leaves</tissue>
    </source>
</reference>
<organism evidence="2 3">
    <name type="scientific">Arachis hypogaea</name>
    <name type="common">Peanut</name>
    <dbReference type="NCBI Taxonomy" id="3818"/>
    <lineage>
        <taxon>Eukaryota</taxon>
        <taxon>Viridiplantae</taxon>
        <taxon>Streptophyta</taxon>
        <taxon>Embryophyta</taxon>
        <taxon>Tracheophyta</taxon>
        <taxon>Spermatophyta</taxon>
        <taxon>Magnoliopsida</taxon>
        <taxon>eudicotyledons</taxon>
        <taxon>Gunneridae</taxon>
        <taxon>Pentapetalae</taxon>
        <taxon>rosids</taxon>
        <taxon>fabids</taxon>
        <taxon>Fabales</taxon>
        <taxon>Fabaceae</taxon>
        <taxon>Papilionoideae</taxon>
        <taxon>50 kb inversion clade</taxon>
        <taxon>dalbergioids sensu lato</taxon>
        <taxon>Dalbergieae</taxon>
        <taxon>Pterocarpus clade</taxon>
        <taxon>Arachis</taxon>
    </lineage>
</organism>
<evidence type="ECO:0000259" key="1">
    <source>
        <dbReference type="Pfam" id="PF05695"/>
    </source>
</evidence>
<feature type="domain" description="Ycf2 N-terminal" evidence="1">
    <location>
        <begin position="23"/>
        <end position="87"/>
    </location>
</feature>
<dbReference type="Pfam" id="PF05695">
    <property type="entry name" value="Ycf2"/>
    <property type="match status" value="1"/>
</dbReference>
<keyword evidence="3" id="KW-1185">Reference proteome</keyword>
<dbReference type="EMBL" id="SDMP01000010">
    <property type="protein sequence ID" value="RYR34870.1"/>
    <property type="molecule type" value="Genomic_DNA"/>
</dbReference>
<gene>
    <name evidence="2" type="ORF">Ahy_A10g049918</name>
</gene>
<dbReference type="Proteomes" id="UP000289738">
    <property type="component" value="Chromosome A10"/>
</dbReference>
<dbReference type="InterPro" id="IPR056777">
    <property type="entry name" value="Ycf2_N"/>
</dbReference>
<protein>
    <recommendedName>
        <fullName evidence="1">Ycf2 N-terminal domain-containing protein</fullName>
    </recommendedName>
</protein>
<evidence type="ECO:0000313" key="3">
    <source>
        <dbReference type="Proteomes" id="UP000289738"/>
    </source>
</evidence>
<name>A0A445B873_ARAHY</name>
<comment type="caution">
    <text evidence="2">The sequence shown here is derived from an EMBL/GenBank/DDBJ whole genome shotgun (WGS) entry which is preliminary data.</text>
</comment>
<dbReference type="AlphaFoldDB" id="A0A445B873"/>
<proteinExistence type="predicted"/>
<accession>A0A445B873</accession>
<dbReference type="STRING" id="3818.A0A445B873"/>
<evidence type="ECO:0000313" key="2">
    <source>
        <dbReference type="EMBL" id="RYR34870.1"/>
    </source>
</evidence>
<sequence>MEDLFTLSIIELDLIGSKTILEGDESKNKSLLLLPPLFYEKNESFYRRFIKKWVWTSCRNNLEDPKPKIVVFAINNIMKAVNQYKLI</sequence>